<feature type="domain" description="DBF4-type" evidence="6">
    <location>
        <begin position="116"/>
        <end position="165"/>
    </location>
</feature>
<dbReference type="EMBL" id="JAGKHQ010000021">
    <property type="protein sequence ID" value="KAG7474597.1"/>
    <property type="molecule type" value="Genomic_DNA"/>
</dbReference>
<dbReference type="InterPro" id="IPR051590">
    <property type="entry name" value="Replication_Regulatory_Kinase"/>
</dbReference>
<dbReference type="FunFam" id="6.10.250.3410:FF:000001">
    <property type="entry name" value="Protein DBF4 homolog A"/>
    <property type="match status" value="1"/>
</dbReference>
<keyword evidence="2 4" id="KW-0863">Zinc-finger</keyword>
<dbReference type="GO" id="GO:1901987">
    <property type="term" value="P:regulation of cell cycle phase transition"/>
    <property type="evidence" value="ECO:0007669"/>
    <property type="project" value="TreeGrafter"/>
</dbReference>
<dbReference type="GO" id="GO:0043539">
    <property type="term" value="F:protein serine/threonine kinase activator activity"/>
    <property type="evidence" value="ECO:0007669"/>
    <property type="project" value="TreeGrafter"/>
</dbReference>
<evidence type="ECO:0000313" key="8">
    <source>
        <dbReference type="Proteomes" id="UP000693946"/>
    </source>
</evidence>
<dbReference type="PANTHER" id="PTHR15375">
    <property type="entry name" value="ACTIVATOR OF S-PHASE KINASE-RELATED"/>
    <property type="match status" value="1"/>
</dbReference>
<feature type="compositionally biased region" description="Basic residues" evidence="5">
    <location>
        <begin position="109"/>
        <end position="118"/>
    </location>
</feature>
<dbReference type="SMART" id="SM00586">
    <property type="entry name" value="ZnF_DBF"/>
    <property type="match status" value="1"/>
</dbReference>
<proteinExistence type="predicted"/>
<feature type="region of interest" description="Disordered" evidence="5">
    <location>
        <begin position="386"/>
        <end position="407"/>
    </location>
</feature>
<evidence type="ECO:0000256" key="3">
    <source>
        <dbReference type="ARBA" id="ARBA00022833"/>
    </source>
</evidence>
<dbReference type="AlphaFoldDB" id="A0AAV6PTB0"/>
<feature type="compositionally biased region" description="Basic and acidic residues" evidence="5">
    <location>
        <begin position="89"/>
        <end position="108"/>
    </location>
</feature>
<evidence type="ECO:0000259" key="6">
    <source>
        <dbReference type="PROSITE" id="PS51265"/>
    </source>
</evidence>
<dbReference type="PROSITE" id="PS51265">
    <property type="entry name" value="ZF_DBF4"/>
    <property type="match status" value="1"/>
</dbReference>
<evidence type="ECO:0000256" key="4">
    <source>
        <dbReference type="PROSITE-ProRule" id="PRU00600"/>
    </source>
</evidence>
<dbReference type="Proteomes" id="UP000693946">
    <property type="component" value="Linkage Group LG9"/>
</dbReference>
<name>A0AAV6PTB0_SOLSE</name>
<dbReference type="GO" id="GO:0008270">
    <property type="term" value="F:zinc ion binding"/>
    <property type="evidence" value="ECO:0007669"/>
    <property type="project" value="UniProtKB-KW"/>
</dbReference>
<keyword evidence="1" id="KW-0479">Metal-binding</keyword>
<feature type="region of interest" description="Disordered" evidence="5">
    <location>
        <begin position="89"/>
        <end position="118"/>
    </location>
</feature>
<gene>
    <name evidence="7" type="ORF">JOB18_013193</name>
</gene>
<dbReference type="InterPro" id="IPR006572">
    <property type="entry name" value="Znf_DBF"/>
</dbReference>
<dbReference type="GO" id="GO:0031431">
    <property type="term" value="C:Dbf4-dependent protein kinase complex"/>
    <property type="evidence" value="ECO:0007669"/>
    <property type="project" value="TreeGrafter"/>
</dbReference>
<dbReference type="GO" id="GO:0003676">
    <property type="term" value="F:nucleic acid binding"/>
    <property type="evidence" value="ECO:0007669"/>
    <property type="project" value="InterPro"/>
</dbReference>
<keyword evidence="3" id="KW-0862">Zinc</keyword>
<dbReference type="Pfam" id="PF07535">
    <property type="entry name" value="zf-DBF"/>
    <property type="match status" value="1"/>
</dbReference>
<reference evidence="7 8" key="1">
    <citation type="journal article" date="2021" name="Sci. Rep.">
        <title>Chromosome anchoring in Senegalese sole (Solea senegalensis) reveals sex-associated markers and genome rearrangements in flatfish.</title>
        <authorList>
            <person name="Guerrero-Cozar I."/>
            <person name="Gomez-Garrido J."/>
            <person name="Berbel C."/>
            <person name="Martinez-Blanch J.F."/>
            <person name="Alioto T."/>
            <person name="Claros M.G."/>
            <person name="Gagnaire P.A."/>
            <person name="Manchado M."/>
        </authorList>
    </citation>
    <scope>NUCLEOTIDE SEQUENCE [LARGE SCALE GENOMIC DNA]</scope>
    <source>
        <strain evidence="7">Sse05_10M</strain>
    </source>
</reference>
<evidence type="ECO:0000313" key="7">
    <source>
        <dbReference type="EMBL" id="KAG7474597.1"/>
    </source>
</evidence>
<sequence length="432" mass="49055">MAYVQKRKRVLSSQCPATSAVKTNVKAESTAKQGFQKCKAGRITKPFVKVEDSSRHYRPIYRTMPNMPEFKLKSLPPCSPFCVEDKYSPGNKPDGKRGAKASASEEKVHGRKKNRDKKRGGYCECCVVKYEKLTTHLQSERHKAFSKSDDKYLVVDRQISSLHCNFIHINAKAKRPKCSVSSVVVATGPCGKTELSHRADLNATQTIKQEQNHQTLSVESNPGYAVKIRSLPVSVPLMHKDRRSTYLARKWQFRKKSWTACSQNAQDVQSPRLTKETASSIGECHVSLLSLATQVDSVDQILHKDTNGSPSPPHINDFSNRINVTKQQEEHNMNKDLLPFEALENGNASPDNKIVTDLPENTQVLSQNFSPVRKIQRRIRVYKRKRRKVDPHIEHAKPSKVPDNSSQKLWELFQSSDDMDVEFHGFEDEDEE</sequence>
<evidence type="ECO:0000256" key="2">
    <source>
        <dbReference type="ARBA" id="ARBA00022771"/>
    </source>
</evidence>
<protein>
    <submittedName>
        <fullName evidence="7">DBF4-like A</fullName>
    </submittedName>
</protein>
<evidence type="ECO:0000256" key="1">
    <source>
        <dbReference type="ARBA" id="ARBA00022723"/>
    </source>
</evidence>
<evidence type="ECO:0000256" key="5">
    <source>
        <dbReference type="SAM" id="MobiDB-lite"/>
    </source>
</evidence>
<comment type="caution">
    <text evidence="7">The sequence shown here is derived from an EMBL/GenBank/DDBJ whole genome shotgun (WGS) entry which is preliminary data.</text>
</comment>
<keyword evidence="8" id="KW-1185">Reference proteome</keyword>
<organism evidence="7 8">
    <name type="scientific">Solea senegalensis</name>
    <name type="common">Senegalese sole</name>
    <dbReference type="NCBI Taxonomy" id="28829"/>
    <lineage>
        <taxon>Eukaryota</taxon>
        <taxon>Metazoa</taxon>
        <taxon>Chordata</taxon>
        <taxon>Craniata</taxon>
        <taxon>Vertebrata</taxon>
        <taxon>Euteleostomi</taxon>
        <taxon>Actinopterygii</taxon>
        <taxon>Neopterygii</taxon>
        <taxon>Teleostei</taxon>
        <taxon>Neoteleostei</taxon>
        <taxon>Acanthomorphata</taxon>
        <taxon>Carangaria</taxon>
        <taxon>Pleuronectiformes</taxon>
        <taxon>Pleuronectoidei</taxon>
        <taxon>Soleidae</taxon>
        <taxon>Solea</taxon>
    </lineage>
</organism>
<accession>A0AAV6PTB0</accession>
<dbReference type="GO" id="GO:0010571">
    <property type="term" value="P:positive regulation of nuclear cell cycle DNA replication"/>
    <property type="evidence" value="ECO:0007669"/>
    <property type="project" value="TreeGrafter"/>
</dbReference>
<dbReference type="PANTHER" id="PTHR15375:SF22">
    <property type="entry name" value="PROTEIN DBF4 HOMOLOG A"/>
    <property type="match status" value="1"/>
</dbReference>